<organism evidence="2 3">
    <name type="scientific">Psychromarinibacter sediminicola</name>
    <dbReference type="NCBI Taxonomy" id="3033385"/>
    <lineage>
        <taxon>Bacteria</taxon>
        <taxon>Pseudomonadati</taxon>
        <taxon>Pseudomonadota</taxon>
        <taxon>Alphaproteobacteria</taxon>
        <taxon>Rhodobacterales</taxon>
        <taxon>Paracoccaceae</taxon>
        <taxon>Psychromarinibacter</taxon>
    </lineage>
</organism>
<comment type="caution">
    <text evidence="2">The sequence shown here is derived from an EMBL/GenBank/DDBJ whole genome shotgun (WGS) entry which is preliminary data.</text>
</comment>
<protein>
    <submittedName>
        <fullName evidence="2">Glutathione S-transferase N-terminal domain-containing protein</fullName>
    </submittedName>
</protein>
<dbReference type="PROSITE" id="PS50404">
    <property type="entry name" value="GST_NTER"/>
    <property type="match status" value="1"/>
</dbReference>
<dbReference type="PANTHER" id="PTHR44051">
    <property type="entry name" value="GLUTATHIONE S-TRANSFERASE-RELATED"/>
    <property type="match status" value="1"/>
</dbReference>
<dbReference type="RefSeq" id="WP_275567254.1">
    <property type="nucleotide sequence ID" value="NZ_JARGYC010000022.1"/>
</dbReference>
<dbReference type="CDD" id="cd03057">
    <property type="entry name" value="GST_N_Beta"/>
    <property type="match status" value="1"/>
</dbReference>
<feature type="domain" description="GST N-terminal" evidence="1">
    <location>
        <begin position="9"/>
        <end position="91"/>
    </location>
</feature>
<keyword evidence="3" id="KW-1185">Reference proteome</keyword>
<name>A0AAE3NRG0_9RHOB</name>
<proteinExistence type="predicted"/>
<evidence type="ECO:0000313" key="2">
    <source>
        <dbReference type="EMBL" id="MDF0601114.1"/>
    </source>
</evidence>
<evidence type="ECO:0000313" key="3">
    <source>
        <dbReference type="Proteomes" id="UP001220964"/>
    </source>
</evidence>
<dbReference type="InterPro" id="IPR036249">
    <property type="entry name" value="Thioredoxin-like_sf"/>
</dbReference>
<dbReference type="Proteomes" id="UP001220964">
    <property type="component" value="Unassembled WGS sequence"/>
</dbReference>
<sequence length="92" mass="9923">MSQDGSTDRAGYTLYWEAMSGAMAVEFVLEEIQAPYTLRPVDMAAGEHRSADFLKLNPTGQIPALALPEGQIIGESAAGCARWSRPCLHARA</sequence>
<gene>
    <name evidence="2" type="ORF">P1J78_10265</name>
</gene>
<evidence type="ECO:0000259" key="1">
    <source>
        <dbReference type="PROSITE" id="PS50404"/>
    </source>
</evidence>
<reference evidence="2" key="1">
    <citation type="submission" date="2023-03" db="EMBL/GenBank/DDBJ databases">
        <title>Multiphase analysis and comparison of six strains from genera Psychromarinibacter, Lutimaribacter, and Maritimibacter, including a novel species: Psychromarinibacter sediminicola sp. nov.</title>
        <authorList>
            <person name="Wang Y.-H."/>
            <person name="Ye M.-Q."/>
            <person name="Du Z.-J."/>
        </authorList>
    </citation>
    <scope>NUCLEOTIDE SEQUENCE</scope>
    <source>
        <strain evidence="2">C21-152</strain>
    </source>
</reference>
<dbReference type="EMBL" id="JARGYC010000022">
    <property type="protein sequence ID" value="MDF0601114.1"/>
    <property type="molecule type" value="Genomic_DNA"/>
</dbReference>
<dbReference type="Pfam" id="PF13409">
    <property type="entry name" value="GST_N_2"/>
    <property type="match status" value="1"/>
</dbReference>
<dbReference type="SUPFAM" id="SSF52833">
    <property type="entry name" value="Thioredoxin-like"/>
    <property type="match status" value="1"/>
</dbReference>
<accession>A0AAE3NRG0</accession>
<dbReference type="PANTHER" id="PTHR44051:SF8">
    <property type="entry name" value="GLUTATHIONE S-TRANSFERASE GSTA"/>
    <property type="match status" value="1"/>
</dbReference>
<dbReference type="AlphaFoldDB" id="A0AAE3NRG0"/>
<dbReference type="Gene3D" id="3.40.30.10">
    <property type="entry name" value="Glutaredoxin"/>
    <property type="match status" value="1"/>
</dbReference>
<dbReference type="InterPro" id="IPR004045">
    <property type="entry name" value="Glutathione_S-Trfase_N"/>
</dbReference>